<dbReference type="GO" id="GO:0009699">
    <property type="term" value="P:phenylpropanoid biosynthetic process"/>
    <property type="evidence" value="ECO:0007669"/>
    <property type="project" value="UniProtKB-ARBA"/>
</dbReference>
<dbReference type="Gene3D" id="2.40.480.10">
    <property type="entry name" value="Allene oxide cyclase-like"/>
    <property type="match status" value="1"/>
</dbReference>
<dbReference type="AlphaFoldDB" id="A0A2R6RHK9"/>
<keyword evidence="3 4" id="KW-0964">Secreted</keyword>
<dbReference type="Proteomes" id="UP000241394">
    <property type="component" value="Chromosome LG6"/>
</dbReference>
<accession>A0A2R6RHK9</accession>
<evidence type="ECO:0000256" key="1">
    <source>
        <dbReference type="ARBA" id="ARBA00010746"/>
    </source>
</evidence>
<dbReference type="InParanoid" id="A0A2R6RHK9"/>
<evidence type="ECO:0000313" key="5">
    <source>
        <dbReference type="EMBL" id="PSS29503.1"/>
    </source>
</evidence>
<comment type="caution">
    <text evidence="5">The sequence shown here is derived from an EMBL/GenBank/DDBJ whole genome shotgun (WGS) entry which is preliminary data.</text>
</comment>
<keyword evidence="4" id="KW-0732">Signal</keyword>
<evidence type="ECO:0000256" key="2">
    <source>
        <dbReference type="ARBA" id="ARBA00011738"/>
    </source>
</evidence>
<feature type="signal peptide" evidence="4">
    <location>
        <begin position="1"/>
        <end position="18"/>
    </location>
</feature>
<reference evidence="6" key="2">
    <citation type="journal article" date="2018" name="BMC Genomics">
        <title>A manually annotated Actinidia chinensis var. chinensis (kiwifruit) genome highlights the challenges associated with draft genomes and gene prediction in plants.</title>
        <authorList>
            <person name="Pilkington S.M."/>
            <person name="Crowhurst R."/>
            <person name="Hilario E."/>
            <person name="Nardozza S."/>
            <person name="Fraser L."/>
            <person name="Peng Y."/>
            <person name="Gunaseelan K."/>
            <person name="Simpson R."/>
            <person name="Tahir J."/>
            <person name="Deroles S.C."/>
            <person name="Templeton K."/>
            <person name="Luo Z."/>
            <person name="Davy M."/>
            <person name="Cheng C."/>
            <person name="McNeilage M."/>
            <person name="Scaglione D."/>
            <person name="Liu Y."/>
            <person name="Zhang Q."/>
            <person name="Datson P."/>
            <person name="De Silva N."/>
            <person name="Gardiner S.E."/>
            <person name="Bassett H."/>
            <person name="Chagne D."/>
            <person name="McCallum J."/>
            <person name="Dzierzon H."/>
            <person name="Deng C."/>
            <person name="Wang Y.Y."/>
            <person name="Barron L."/>
            <person name="Manako K."/>
            <person name="Bowen J."/>
            <person name="Foster T.M."/>
            <person name="Erridge Z.A."/>
            <person name="Tiffin H."/>
            <person name="Waite C.N."/>
            <person name="Davies K.M."/>
            <person name="Grierson E.P."/>
            <person name="Laing W.A."/>
            <person name="Kirk R."/>
            <person name="Chen X."/>
            <person name="Wood M."/>
            <person name="Montefiori M."/>
            <person name="Brummell D.A."/>
            <person name="Schwinn K.E."/>
            <person name="Catanach A."/>
            <person name="Fullerton C."/>
            <person name="Li D."/>
            <person name="Meiyalaghan S."/>
            <person name="Nieuwenhuizen N."/>
            <person name="Read N."/>
            <person name="Prakash R."/>
            <person name="Hunter D."/>
            <person name="Zhang H."/>
            <person name="McKenzie M."/>
            <person name="Knabel M."/>
            <person name="Harris A."/>
            <person name="Allan A.C."/>
            <person name="Gleave A."/>
            <person name="Chen A."/>
            <person name="Janssen B.J."/>
            <person name="Plunkett B."/>
            <person name="Ampomah-Dwamena C."/>
            <person name="Voogd C."/>
            <person name="Leif D."/>
            <person name="Lafferty D."/>
            <person name="Souleyre E.J.F."/>
            <person name="Varkonyi-Gasic E."/>
            <person name="Gambi F."/>
            <person name="Hanley J."/>
            <person name="Yao J.L."/>
            <person name="Cheung J."/>
            <person name="David K.M."/>
            <person name="Warren B."/>
            <person name="Marsh K."/>
            <person name="Snowden K.C."/>
            <person name="Lin-Wang K."/>
            <person name="Brian L."/>
            <person name="Martinez-Sanchez M."/>
            <person name="Wang M."/>
            <person name="Ileperuma N."/>
            <person name="Macnee N."/>
            <person name="Campin R."/>
            <person name="McAtee P."/>
            <person name="Drummond R.S.M."/>
            <person name="Espley R.V."/>
            <person name="Ireland H.S."/>
            <person name="Wu R."/>
            <person name="Atkinson R.G."/>
            <person name="Karunairetnam S."/>
            <person name="Bulley S."/>
            <person name="Chunkath S."/>
            <person name="Hanley Z."/>
            <person name="Storey R."/>
            <person name="Thrimawithana A.H."/>
            <person name="Thomson S."/>
            <person name="David C."/>
            <person name="Testolin R."/>
            <person name="Huang H."/>
            <person name="Hellens R.P."/>
            <person name="Schaffer R.J."/>
        </authorList>
    </citation>
    <scope>NUCLEOTIDE SEQUENCE [LARGE SCALE GENOMIC DNA]</scope>
    <source>
        <strain evidence="6">cv. Red5</strain>
    </source>
</reference>
<comment type="similarity">
    <text evidence="1 4">Belongs to the plant dirigent protein family.</text>
</comment>
<dbReference type="InterPro" id="IPR004265">
    <property type="entry name" value="Dirigent"/>
</dbReference>
<dbReference type="OrthoDB" id="1864232at2759"/>
<evidence type="ECO:0000256" key="4">
    <source>
        <dbReference type="RuleBase" id="RU363099"/>
    </source>
</evidence>
<comment type="subunit">
    <text evidence="2 4">Homodimer.</text>
</comment>
<keyword evidence="6" id="KW-1185">Reference proteome</keyword>
<dbReference type="Pfam" id="PF03018">
    <property type="entry name" value="Dirigent"/>
    <property type="match status" value="1"/>
</dbReference>
<dbReference type="GO" id="GO:0048046">
    <property type="term" value="C:apoplast"/>
    <property type="evidence" value="ECO:0007669"/>
    <property type="project" value="UniProtKB-SubCell"/>
</dbReference>
<dbReference type="PANTHER" id="PTHR21495">
    <property type="entry name" value="NUCLEOPORIN-RELATED"/>
    <property type="match status" value="1"/>
</dbReference>
<organism evidence="5 6">
    <name type="scientific">Actinidia chinensis var. chinensis</name>
    <name type="common">Chinese soft-hair kiwi</name>
    <dbReference type="NCBI Taxonomy" id="1590841"/>
    <lineage>
        <taxon>Eukaryota</taxon>
        <taxon>Viridiplantae</taxon>
        <taxon>Streptophyta</taxon>
        <taxon>Embryophyta</taxon>
        <taxon>Tracheophyta</taxon>
        <taxon>Spermatophyta</taxon>
        <taxon>Magnoliopsida</taxon>
        <taxon>eudicotyledons</taxon>
        <taxon>Gunneridae</taxon>
        <taxon>Pentapetalae</taxon>
        <taxon>asterids</taxon>
        <taxon>Ericales</taxon>
        <taxon>Actinidiaceae</taxon>
        <taxon>Actinidia</taxon>
    </lineage>
</organism>
<sequence length="187" mass="20234">MGNLAIILFLCSMAIVQGIDESPPSVEQWFQTRGQKKEIVTKLHFYFRDTVSGKNPTARKVAQPNTTPPSPTSFGAVFIIDDPLTVGPEPNSPIIGRAQGIYAAAGLQEVDLLLTLNYVFTSGQFNGSTLSILGRNPIFNTYRELPIVGGSGVFRLARGIATAKTYSLNAATGDAIVEYNVIVLHYQ</sequence>
<gene>
    <name evidence="5" type="ORF">CEY00_Acc07119</name>
</gene>
<dbReference type="Gramene" id="PSS29503">
    <property type="protein sequence ID" value="PSS29503"/>
    <property type="gene ID" value="CEY00_Acc07119"/>
</dbReference>
<protein>
    <recommendedName>
        <fullName evidence="4">Dirigent protein</fullName>
    </recommendedName>
</protein>
<reference evidence="5 6" key="1">
    <citation type="submission" date="2017-07" db="EMBL/GenBank/DDBJ databases">
        <title>An improved, manually edited Actinidia chinensis var. chinensis (kiwifruit) genome highlights the challenges associated with draft genomes and gene prediction in plants.</title>
        <authorList>
            <person name="Pilkington S."/>
            <person name="Crowhurst R."/>
            <person name="Hilario E."/>
            <person name="Nardozza S."/>
            <person name="Fraser L."/>
            <person name="Peng Y."/>
            <person name="Gunaseelan K."/>
            <person name="Simpson R."/>
            <person name="Tahir J."/>
            <person name="Deroles S."/>
            <person name="Templeton K."/>
            <person name="Luo Z."/>
            <person name="Davy M."/>
            <person name="Cheng C."/>
            <person name="Mcneilage M."/>
            <person name="Scaglione D."/>
            <person name="Liu Y."/>
            <person name="Zhang Q."/>
            <person name="Datson P."/>
            <person name="De Silva N."/>
            <person name="Gardiner S."/>
            <person name="Bassett H."/>
            <person name="Chagne D."/>
            <person name="Mccallum J."/>
            <person name="Dzierzon H."/>
            <person name="Deng C."/>
            <person name="Wang Y.-Y."/>
            <person name="Barron N."/>
            <person name="Manako K."/>
            <person name="Bowen J."/>
            <person name="Foster T."/>
            <person name="Erridge Z."/>
            <person name="Tiffin H."/>
            <person name="Waite C."/>
            <person name="Davies K."/>
            <person name="Grierson E."/>
            <person name="Laing W."/>
            <person name="Kirk R."/>
            <person name="Chen X."/>
            <person name="Wood M."/>
            <person name="Montefiori M."/>
            <person name="Brummell D."/>
            <person name="Schwinn K."/>
            <person name="Catanach A."/>
            <person name="Fullerton C."/>
            <person name="Li D."/>
            <person name="Meiyalaghan S."/>
            <person name="Nieuwenhuizen N."/>
            <person name="Read N."/>
            <person name="Prakash R."/>
            <person name="Hunter D."/>
            <person name="Zhang H."/>
            <person name="Mckenzie M."/>
            <person name="Knabel M."/>
            <person name="Harris A."/>
            <person name="Allan A."/>
            <person name="Chen A."/>
            <person name="Janssen B."/>
            <person name="Plunkett B."/>
            <person name="Dwamena C."/>
            <person name="Voogd C."/>
            <person name="Leif D."/>
            <person name="Lafferty D."/>
            <person name="Souleyre E."/>
            <person name="Varkonyi-Gasic E."/>
            <person name="Gambi F."/>
            <person name="Hanley J."/>
            <person name="Yao J.-L."/>
            <person name="Cheung J."/>
            <person name="David K."/>
            <person name="Warren B."/>
            <person name="Marsh K."/>
            <person name="Snowden K."/>
            <person name="Lin-Wang K."/>
            <person name="Brian L."/>
            <person name="Martinez-Sanchez M."/>
            <person name="Wang M."/>
            <person name="Ileperuma N."/>
            <person name="Macnee N."/>
            <person name="Campin R."/>
            <person name="Mcatee P."/>
            <person name="Drummond R."/>
            <person name="Espley R."/>
            <person name="Ireland H."/>
            <person name="Wu R."/>
            <person name="Atkinson R."/>
            <person name="Karunairetnam S."/>
            <person name="Bulley S."/>
            <person name="Chunkath S."/>
            <person name="Hanley Z."/>
            <person name="Storey R."/>
            <person name="Thrimawithana A."/>
            <person name="Thomson S."/>
            <person name="David C."/>
            <person name="Testolin R."/>
        </authorList>
    </citation>
    <scope>NUCLEOTIDE SEQUENCE [LARGE SCALE GENOMIC DNA]</scope>
    <source>
        <strain evidence="6">cv. Red5</strain>
        <tissue evidence="5">Young leaf</tissue>
    </source>
</reference>
<evidence type="ECO:0000313" key="6">
    <source>
        <dbReference type="Proteomes" id="UP000241394"/>
    </source>
</evidence>
<feature type="chain" id="PRO_5015212340" description="Dirigent protein" evidence="4">
    <location>
        <begin position="19"/>
        <end position="187"/>
    </location>
</feature>
<proteinExistence type="inferred from homology"/>
<evidence type="ECO:0000256" key="3">
    <source>
        <dbReference type="ARBA" id="ARBA00022525"/>
    </source>
</evidence>
<comment type="function">
    <text evidence="4">Dirigent proteins impart stereoselectivity on the phenoxy radical-coupling reaction, yielding optically active lignans from two molecules of coniferyl alcohol in the biosynthesis of lignans, flavonolignans, and alkaloids and thus plays a central role in plant secondary metabolism.</text>
</comment>
<dbReference type="OMA" id="HEPESFT"/>
<comment type="subcellular location">
    <subcellularLocation>
        <location evidence="4">Secreted</location>
        <location evidence="4">Extracellular space</location>
        <location evidence="4">Apoplast</location>
    </subcellularLocation>
</comment>
<name>A0A2R6RHK9_ACTCC</name>
<dbReference type="InterPro" id="IPR044859">
    <property type="entry name" value="Allene_oxi_cyc_Dirigent"/>
</dbReference>
<dbReference type="STRING" id="1590841.A0A2R6RHK9"/>
<dbReference type="EMBL" id="NKQK01000006">
    <property type="protein sequence ID" value="PSS29503.1"/>
    <property type="molecule type" value="Genomic_DNA"/>
</dbReference>
<keyword evidence="4" id="KW-0052">Apoplast</keyword>